<dbReference type="GO" id="GO:0030091">
    <property type="term" value="P:protein repair"/>
    <property type="evidence" value="ECO:0007669"/>
    <property type="project" value="UniProtKB-UniRule"/>
</dbReference>
<comment type="caution">
    <text evidence="8">The sequence shown here is derived from an EMBL/GenBank/DDBJ whole genome shotgun (WGS) entry which is preliminary data.</text>
</comment>
<protein>
    <recommendedName>
        <fullName evidence="7">Protein-L-isoaspartate O-methyltransferase</fullName>
        <ecNumber evidence="7">2.1.1.77</ecNumber>
    </recommendedName>
    <alternativeName>
        <fullName evidence="7">L-isoaspartyl protein carboxyl methyltransferase</fullName>
    </alternativeName>
    <alternativeName>
        <fullName evidence="7">Protein L-isoaspartyl methyltransferase</fullName>
    </alternativeName>
    <alternativeName>
        <fullName evidence="7">Protein-beta-aspartate methyltransferase</fullName>
        <shortName evidence="7">PIMT</shortName>
    </alternativeName>
</protein>
<comment type="catalytic activity">
    <reaction evidence="7">
        <text>[protein]-L-isoaspartate + S-adenosyl-L-methionine = [protein]-L-isoaspartate alpha-methyl ester + S-adenosyl-L-homocysteine</text>
        <dbReference type="Rhea" id="RHEA:12705"/>
        <dbReference type="Rhea" id="RHEA-COMP:12143"/>
        <dbReference type="Rhea" id="RHEA-COMP:12144"/>
        <dbReference type="ChEBI" id="CHEBI:57856"/>
        <dbReference type="ChEBI" id="CHEBI:59789"/>
        <dbReference type="ChEBI" id="CHEBI:90596"/>
        <dbReference type="ChEBI" id="CHEBI:90598"/>
        <dbReference type="EC" id="2.1.1.77"/>
    </reaction>
</comment>
<sequence>MEDGFRHRGQRKRLIDDLRRGGEFSNRVLDVMANIPRHSFLDSSFSEWAYRDEPFPIDCEQTISQPTTVAWQSTALQLLPRQKVLEIGTGSGYQAAVLSLLGGRVFTVERHKPLYKKAKLTLKKLRLDRGIRFFLRDGNRGVPEMAPFDRILVTAGAEQVPQPLREQLTIGGVMVIPVGPEGDTQQLLRITRTAADTYTEEELGLCRFVPFREGLA</sequence>
<dbReference type="PANTHER" id="PTHR11579:SF0">
    <property type="entry name" value="PROTEIN-L-ISOASPARTATE(D-ASPARTATE) O-METHYLTRANSFERASE"/>
    <property type="match status" value="1"/>
</dbReference>
<evidence type="ECO:0000256" key="1">
    <source>
        <dbReference type="ARBA" id="ARBA00004496"/>
    </source>
</evidence>
<dbReference type="PANTHER" id="PTHR11579">
    <property type="entry name" value="PROTEIN-L-ISOASPARTATE O-METHYLTRANSFERASE"/>
    <property type="match status" value="1"/>
</dbReference>
<dbReference type="AlphaFoldDB" id="A0A2S6I5P9"/>
<comment type="similarity">
    <text evidence="2 7">Belongs to the methyltransferase superfamily. L-isoaspartyl/D-aspartyl protein methyltransferase family.</text>
</comment>
<dbReference type="FunFam" id="3.40.50.150:FF:000010">
    <property type="entry name" value="Protein-L-isoaspartate O-methyltransferase"/>
    <property type="match status" value="1"/>
</dbReference>
<dbReference type="Gene3D" id="3.40.50.150">
    <property type="entry name" value="Vaccinia Virus protein VP39"/>
    <property type="match status" value="1"/>
</dbReference>
<evidence type="ECO:0000256" key="2">
    <source>
        <dbReference type="ARBA" id="ARBA00005369"/>
    </source>
</evidence>
<keyword evidence="6 7" id="KW-0949">S-adenosyl-L-methionine</keyword>
<keyword evidence="3 7" id="KW-0963">Cytoplasm</keyword>
<keyword evidence="4 7" id="KW-0489">Methyltransferase</keyword>
<evidence type="ECO:0000256" key="7">
    <source>
        <dbReference type="HAMAP-Rule" id="MF_00090"/>
    </source>
</evidence>
<evidence type="ECO:0000256" key="3">
    <source>
        <dbReference type="ARBA" id="ARBA00022490"/>
    </source>
</evidence>
<dbReference type="Pfam" id="PF01135">
    <property type="entry name" value="PCMT"/>
    <property type="match status" value="1"/>
</dbReference>
<dbReference type="RefSeq" id="WP_104420935.1">
    <property type="nucleotide sequence ID" value="NZ_PTJC01000006.1"/>
</dbReference>
<evidence type="ECO:0000256" key="5">
    <source>
        <dbReference type="ARBA" id="ARBA00022679"/>
    </source>
</evidence>
<organism evidence="8 9">
    <name type="scientific">Neolewinella xylanilytica</name>
    <dbReference type="NCBI Taxonomy" id="1514080"/>
    <lineage>
        <taxon>Bacteria</taxon>
        <taxon>Pseudomonadati</taxon>
        <taxon>Bacteroidota</taxon>
        <taxon>Saprospiria</taxon>
        <taxon>Saprospirales</taxon>
        <taxon>Lewinellaceae</taxon>
        <taxon>Neolewinella</taxon>
    </lineage>
</organism>
<dbReference type="GO" id="GO:0005737">
    <property type="term" value="C:cytoplasm"/>
    <property type="evidence" value="ECO:0007669"/>
    <property type="project" value="UniProtKB-SubCell"/>
</dbReference>
<dbReference type="GO" id="GO:0032259">
    <property type="term" value="P:methylation"/>
    <property type="evidence" value="ECO:0007669"/>
    <property type="project" value="UniProtKB-KW"/>
</dbReference>
<dbReference type="OrthoDB" id="9810066at2"/>
<dbReference type="EMBL" id="PTJC01000006">
    <property type="protein sequence ID" value="PPK86507.1"/>
    <property type="molecule type" value="Genomic_DNA"/>
</dbReference>
<evidence type="ECO:0000256" key="4">
    <source>
        <dbReference type="ARBA" id="ARBA00022603"/>
    </source>
</evidence>
<name>A0A2S6I5P9_9BACT</name>
<dbReference type="InterPro" id="IPR000682">
    <property type="entry name" value="PCMT"/>
</dbReference>
<evidence type="ECO:0000313" key="8">
    <source>
        <dbReference type="EMBL" id="PPK86507.1"/>
    </source>
</evidence>
<dbReference type="NCBIfam" id="NF001453">
    <property type="entry name" value="PRK00312.1"/>
    <property type="match status" value="1"/>
</dbReference>
<accession>A0A2S6I5P9</accession>
<gene>
    <name evidence="7" type="primary">pcm</name>
    <name evidence="8" type="ORF">CLV84_3436</name>
</gene>
<dbReference type="EC" id="2.1.1.77" evidence="7"/>
<comment type="function">
    <text evidence="7">Catalyzes the methyl esterification of L-isoaspartyl residues in peptides and proteins that result from spontaneous decomposition of normal L-aspartyl and L-asparaginyl residues. It plays a role in the repair and/or degradation of damaged proteins.</text>
</comment>
<evidence type="ECO:0000256" key="6">
    <source>
        <dbReference type="ARBA" id="ARBA00022691"/>
    </source>
</evidence>
<dbReference type="Proteomes" id="UP000237662">
    <property type="component" value="Unassembled WGS sequence"/>
</dbReference>
<keyword evidence="5 7" id="KW-0808">Transferase</keyword>
<comment type="subcellular location">
    <subcellularLocation>
        <location evidence="1 7">Cytoplasm</location>
    </subcellularLocation>
</comment>
<dbReference type="SUPFAM" id="SSF53335">
    <property type="entry name" value="S-adenosyl-L-methionine-dependent methyltransferases"/>
    <property type="match status" value="1"/>
</dbReference>
<dbReference type="NCBIfam" id="TIGR00080">
    <property type="entry name" value="pimt"/>
    <property type="match status" value="1"/>
</dbReference>
<dbReference type="CDD" id="cd02440">
    <property type="entry name" value="AdoMet_MTases"/>
    <property type="match status" value="1"/>
</dbReference>
<dbReference type="HAMAP" id="MF_00090">
    <property type="entry name" value="PIMT"/>
    <property type="match status" value="1"/>
</dbReference>
<dbReference type="InterPro" id="IPR029063">
    <property type="entry name" value="SAM-dependent_MTases_sf"/>
</dbReference>
<proteinExistence type="inferred from homology"/>
<dbReference type="GO" id="GO:0004719">
    <property type="term" value="F:protein-L-isoaspartate (D-aspartate) O-methyltransferase activity"/>
    <property type="evidence" value="ECO:0007669"/>
    <property type="project" value="UniProtKB-UniRule"/>
</dbReference>
<reference evidence="8 9" key="1">
    <citation type="submission" date="2018-02" db="EMBL/GenBank/DDBJ databases">
        <title>Genomic Encyclopedia of Archaeal and Bacterial Type Strains, Phase II (KMG-II): from individual species to whole genera.</title>
        <authorList>
            <person name="Goeker M."/>
        </authorList>
    </citation>
    <scope>NUCLEOTIDE SEQUENCE [LARGE SCALE GENOMIC DNA]</scope>
    <source>
        <strain evidence="8 9">DSM 29526</strain>
    </source>
</reference>
<evidence type="ECO:0000313" key="9">
    <source>
        <dbReference type="Proteomes" id="UP000237662"/>
    </source>
</evidence>
<keyword evidence="9" id="KW-1185">Reference proteome</keyword>
<feature type="active site" evidence="7">
    <location>
        <position position="64"/>
    </location>
</feature>